<comment type="caution">
    <text evidence="1">The sequence shown here is derived from an EMBL/GenBank/DDBJ whole genome shotgun (WGS) entry which is preliminary data.</text>
</comment>
<sequence>MKNSFLTSCLTILVVLTANSLTAQSIDSVINIYGDNFQQEKAHLHFDKSVYNKGETIWFKAYLMAGTDPSNLSKNFYADWYDATGKLIAHNMFPVFGSSAKGQFNIPEDYASSTLHLRAYTKWMLNFDSAFLFEKDIIINQPQTKNKSTVEPITEVHLFPEGGDLVNGLNSKIAFLATNQNGNPVSIKGAIRNSKNELIDSFQTEHDGMGSFTIDKINANETYYVFWMDEFGKTGFNLLPAIKKTGAVIQAEALKNKILISIQRSADNTGSLTPLFLLAHMNQQVLNKLKINLENKTSALTEINTSDYPTGVLQLTLFNALWQPVAERIVFVNNHQYQFNAAINTITKGVDKRDKNIIEIDVADSVFANMSVSVTDAGLFQEKNNIVSQFLLSDDIKGKISNPSFYFENDEDSTKHFLDLVMMTHGWRRFNWSDIAKAKMPTINYQRDSDYIQIAGTASGRAFRNVEEKDFVTLILMAQDSSKQIIPIPMEQDGTFSKSGFMFFDSVNVYYRFKQKRLAAKTDIDFRTNIFSPKDSYLKGFNNYSLKRFDSAQLARELYFIAEQKRLEKLRSTTTLKDVVVTSRLKPKTVLDVADDKYTTGAFSFEAKDRVDVKSDPSAYTYMDIFRYLQIRIAGLDISPVQQGSASDALYNISLRGESPTLYLNEMQTDVAALASIPMSDIAYIKIFSTPFVLATGNGFGGAIAVYTRKGDERLNNSNAQAEKKILIGYTKYKEFYLPNYSDTIKNFAPDTRTTLYWNPFVLTNAKNKKVQLEFYNNDVSKKLRVVLEGMNADGKLVRVEKIIE</sequence>
<reference evidence="1" key="1">
    <citation type="submission" date="2016-10" db="EMBL/GenBank/DDBJ databases">
        <title>Sequence of Gallionella enrichment culture.</title>
        <authorList>
            <person name="Poehlein A."/>
            <person name="Muehling M."/>
            <person name="Daniel R."/>
        </authorList>
    </citation>
    <scope>NUCLEOTIDE SEQUENCE</scope>
</reference>
<dbReference type="AlphaFoldDB" id="A0A1J5SA54"/>
<protein>
    <recommendedName>
        <fullName evidence="2">MG2 domain protein</fullName>
    </recommendedName>
</protein>
<evidence type="ECO:0008006" key="2">
    <source>
        <dbReference type="Google" id="ProtNLM"/>
    </source>
</evidence>
<organism evidence="1">
    <name type="scientific">mine drainage metagenome</name>
    <dbReference type="NCBI Taxonomy" id="410659"/>
    <lineage>
        <taxon>unclassified sequences</taxon>
        <taxon>metagenomes</taxon>
        <taxon>ecological metagenomes</taxon>
    </lineage>
</organism>
<gene>
    <name evidence="1" type="ORF">GALL_128820</name>
</gene>
<dbReference type="SUPFAM" id="SSF56935">
    <property type="entry name" value="Porins"/>
    <property type="match status" value="1"/>
</dbReference>
<name>A0A1J5SA54_9ZZZZ</name>
<accession>A0A1J5SA54</accession>
<proteinExistence type="predicted"/>
<evidence type="ECO:0000313" key="1">
    <source>
        <dbReference type="EMBL" id="OIR05066.1"/>
    </source>
</evidence>
<dbReference type="EMBL" id="MLJW01000053">
    <property type="protein sequence ID" value="OIR05066.1"/>
    <property type="molecule type" value="Genomic_DNA"/>
</dbReference>